<sequence>MFRFRFNTEPEPELDLSSVQFRSTLIYAPTPRFTEEAPVVQQTNNENISQPFLFQNTQILNLASTERTIDDNALGTDNQQSPSGFGNQKPFERNPAEPLKIITHNVRGINNTLKFQLFLEHYVKERAHIVAITETKLSQSRSSTHALINPLYKIYMANCNKQIAKTREFSMGTAIAVHPDL</sequence>
<keyword evidence="3" id="KW-1185">Reference proteome</keyword>
<evidence type="ECO:0000313" key="2">
    <source>
        <dbReference type="EMBL" id="RIB19870.1"/>
    </source>
</evidence>
<accession>A0A397VBN1</accession>
<dbReference type="Gene3D" id="3.60.10.10">
    <property type="entry name" value="Endonuclease/exonuclease/phosphatase"/>
    <property type="match status" value="1"/>
</dbReference>
<name>A0A397VBN1_9GLOM</name>
<feature type="compositionally biased region" description="Polar residues" evidence="1">
    <location>
        <begin position="75"/>
        <end position="86"/>
    </location>
</feature>
<reference evidence="2 3" key="1">
    <citation type="submission" date="2018-06" db="EMBL/GenBank/DDBJ databases">
        <title>Comparative genomics reveals the genomic features of Rhizophagus irregularis, R. cerebriforme, R. diaphanum and Gigaspora rosea, and their symbiotic lifestyle signature.</title>
        <authorList>
            <person name="Morin E."/>
            <person name="San Clemente H."/>
            <person name="Chen E.C.H."/>
            <person name="De La Providencia I."/>
            <person name="Hainaut M."/>
            <person name="Kuo A."/>
            <person name="Kohler A."/>
            <person name="Murat C."/>
            <person name="Tang N."/>
            <person name="Roy S."/>
            <person name="Loubradou J."/>
            <person name="Henrissat B."/>
            <person name="Grigoriev I.V."/>
            <person name="Corradi N."/>
            <person name="Roux C."/>
            <person name="Martin F.M."/>
        </authorList>
    </citation>
    <scope>NUCLEOTIDE SEQUENCE [LARGE SCALE GENOMIC DNA]</scope>
    <source>
        <strain evidence="2 3">DAOM 194757</strain>
    </source>
</reference>
<evidence type="ECO:0000256" key="1">
    <source>
        <dbReference type="SAM" id="MobiDB-lite"/>
    </source>
</evidence>
<proteinExistence type="predicted"/>
<evidence type="ECO:0008006" key="4">
    <source>
        <dbReference type="Google" id="ProtNLM"/>
    </source>
</evidence>
<protein>
    <recommendedName>
        <fullName evidence="4">Endonuclease/exonuclease/phosphatase</fullName>
    </recommendedName>
</protein>
<organism evidence="2 3">
    <name type="scientific">Gigaspora rosea</name>
    <dbReference type="NCBI Taxonomy" id="44941"/>
    <lineage>
        <taxon>Eukaryota</taxon>
        <taxon>Fungi</taxon>
        <taxon>Fungi incertae sedis</taxon>
        <taxon>Mucoromycota</taxon>
        <taxon>Glomeromycotina</taxon>
        <taxon>Glomeromycetes</taxon>
        <taxon>Diversisporales</taxon>
        <taxon>Gigasporaceae</taxon>
        <taxon>Gigaspora</taxon>
    </lineage>
</organism>
<dbReference type="EMBL" id="QKWP01000448">
    <property type="protein sequence ID" value="RIB19870.1"/>
    <property type="molecule type" value="Genomic_DNA"/>
</dbReference>
<dbReference type="Proteomes" id="UP000266673">
    <property type="component" value="Unassembled WGS sequence"/>
</dbReference>
<dbReference type="AlphaFoldDB" id="A0A397VBN1"/>
<evidence type="ECO:0000313" key="3">
    <source>
        <dbReference type="Proteomes" id="UP000266673"/>
    </source>
</evidence>
<gene>
    <name evidence="2" type="ORF">C2G38_2180678</name>
</gene>
<dbReference type="InterPro" id="IPR036691">
    <property type="entry name" value="Endo/exonu/phosph_ase_sf"/>
</dbReference>
<dbReference type="SUPFAM" id="SSF56219">
    <property type="entry name" value="DNase I-like"/>
    <property type="match status" value="1"/>
</dbReference>
<dbReference type="OrthoDB" id="2342540at2759"/>
<comment type="caution">
    <text evidence="2">The sequence shown here is derived from an EMBL/GenBank/DDBJ whole genome shotgun (WGS) entry which is preliminary data.</text>
</comment>
<feature type="region of interest" description="Disordered" evidence="1">
    <location>
        <begin position="72"/>
        <end position="93"/>
    </location>
</feature>